<keyword evidence="1" id="KW-0812">Transmembrane</keyword>
<accession>A0A290XG80</accession>
<feature type="transmembrane region" description="Helical" evidence="1">
    <location>
        <begin position="6"/>
        <end position="30"/>
    </location>
</feature>
<gene>
    <name evidence="2" type="ORF">CNR27_12040</name>
</gene>
<feature type="transmembrane region" description="Helical" evidence="1">
    <location>
        <begin position="156"/>
        <end position="176"/>
    </location>
</feature>
<evidence type="ECO:0000313" key="2">
    <source>
        <dbReference type="EMBL" id="ATD68071.1"/>
    </source>
</evidence>
<organism evidence="2 3">
    <name type="scientific">Luteimonas chenhongjianii</name>
    <dbReference type="NCBI Taxonomy" id="2006110"/>
    <lineage>
        <taxon>Bacteria</taxon>
        <taxon>Pseudomonadati</taxon>
        <taxon>Pseudomonadota</taxon>
        <taxon>Gammaproteobacteria</taxon>
        <taxon>Lysobacterales</taxon>
        <taxon>Lysobacteraceae</taxon>
        <taxon>Luteimonas</taxon>
    </lineage>
</organism>
<dbReference type="Proteomes" id="UP000218968">
    <property type="component" value="Chromosome"/>
</dbReference>
<evidence type="ECO:0000256" key="1">
    <source>
        <dbReference type="SAM" id="Phobius"/>
    </source>
</evidence>
<keyword evidence="1" id="KW-0472">Membrane</keyword>
<keyword evidence="1" id="KW-1133">Transmembrane helix</keyword>
<feature type="transmembrane region" description="Helical" evidence="1">
    <location>
        <begin position="182"/>
        <end position="204"/>
    </location>
</feature>
<feature type="transmembrane region" description="Helical" evidence="1">
    <location>
        <begin position="100"/>
        <end position="119"/>
    </location>
</feature>
<feature type="transmembrane region" description="Helical" evidence="1">
    <location>
        <begin position="37"/>
        <end position="55"/>
    </location>
</feature>
<dbReference type="KEGG" id="lum:CNR27_12040"/>
<sequence length="209" mass="22739">MYAPDAGWASIWAAIWPTVVFIGFGVLFIAREPAWRALTLGPVMVLLICVAWGAWRSTRLSADGEGPSATETDARNSGQIFLAGVIFLQMIAADRLGDGWFPYLMLFAYGGAVVAAPALRKYRLAQRLRHGGILEDERDRAIQADGMRWSKRTLEVLIVVGALAYTILVAHAGIALDARATVAAAFVSMFVANGIGNWRAAVLYGRDRR</sequence>
<keyword evidence="3" id="KW-1185">Reference proteome</keyword>
<protein>
    <submittedName>
        <fullName evidence="2">Uncharacterized protein</fullName>
    </submittedName>
</protein>
<dbReference type="AlphaFoldDB" id="A0A290XG80"/>
<proteinExistence type="predicted"/>
<reference evidence="3" key="1">
    <citation type="submission" date="2017-09" db="EMBL/GenBank/DDBJ databases">
        <title>Luteimonas liuhanmingii sp.nov., isolated from the intestinal contents of Tibetan Plateau Pika in Yushu, Qinghai Province, China.</title>
        <authorList>
            <person name="Gui Z."/>
        </authorList>
    </citation>
    <scope>NUCLEOTIDE SEQUENCE [LARGE SCALE GENOMIC DNA]</scope>
    <source>
        <strain evidence="3">100111</strain>
    </source>
</reference>
<dbReference type="EMBL" id="CP023406">
    <property type="protein sequence ID" value="ATD68071.1"/>
    <property type="molecule type" value="Genomic_DNA"/>
</dbReference>
<name>A0A290XG80_9GAMM</name>
<evidence type="ECO:0000313" key="3">
    <source>
        <dbReference type="Proteomes" id="UP000218968"/>
    </source>
</evidence>